<feature type="signal peptide" evidence="1">
    <location>
        <begin position="1"/>
        <end position="19"/>
    </location>
</feature>
<evidence type="ECO:0008006" key="4">
    <source>
        <dbReference type="Google" id="ProtNLM"/>
    </source>
</evidence>
<evidence type="ECO:0000313" key="3">
    <source>
        <dbReference type="Proteomes" id="UP000294155"/>
    </source>
</evidence>
<dbReference type="RefSeq" id="WP_129921791.1">
    <property type="nucleotide sequence ID" value="NZ_SEWE01000030.1"/>
</dbReference>
<organism evidence="2 3">
    <name type="scientific">Hymenobacter persicinus</name>
    <dbReference type="NCBI Taxonomy" id="2025506"/>
    <lineage>
        <taxon>Bacteria</taxon>
        <taxon>Pseudomonadati</taxon>
        <taxon>Bacteroidota</taxon>
        <taxon>Cytophagia</taxon>
        <taxon>Cytophagales</taxon>
        <taxon>Hymenobacteraceae</taxon>
        <taxon>Hymenobacter</taxon>
    </lineage>
</organism>
<feature type="chain" id="PRO_5020532033" description="DUF5007 domain-containing protein" evidence="1">
    <location>
        <begin position="20"/>
        <end position="310"/>
    </location>
</feature>
<dbReference type="AlphaFoldDB" id="A0A4Q5L9H6"/>
<comment type="caution">
    <text evidence="2">The sequence shown here is derived from an EMBL/GenBank/DDBJ whole genome shotgun (WGS) entry which is preliminary data.</text>
</comment>
<dbReference type="OrthoDB" id="877329at2"/>
<dbReference type="EMBL" id="SEWE01000030">
    <property type="protein sequence ID" value="RYU78413.1"/>
    <property type="molecule type" value="Genomic_DNA"/>
</dbReference>
<protein>
    <recommendedName>
        <fullName evidence="4">DUF5007 domain-containing protein</fullName>
    </recommendedName>
</protein>
<gene>
    <name evidence="2" type="ORF">EWM57_14050</name>
</gene>
<name>A0A4Q5L9H6_9BACT</name>
<evidence type="ECO:0000256" key="1">
    <source>
        <dbReference type="SAM" id="SignalP"/>
    </source>
</evidence>
<evidence type="ECO:0000313" key="2">
    <source>
        <dbReference type="EMBL" id="RYU78413.1"/>
    </source>
</evidence>
<dbReference type="Proteomes" id="UP000294155">
    <property type="component" value="Unassembled WGS sequence"/>
</dbReference>
<keyword evidence="1" id="KW-0732">Signal</keyword>
<keyword evidence="3" id="KW-1185">Reference proteome</keyword>
<reference evidence="2 3" key="1">
    <citation type="submission" date="2019-02" db="EMBL/GenBank/DDBJ databases">
        <title>Bacterial novel species isolated from soil.</title>
        <authorList>
            <person name="Jung H.-Y."/>
        </authorList>
    </citation>
    <scope>NUCLEOTIDE SEQUENCE [LARGE SCALE GENOMIC DNA]</scope>
    <source>
        <strain evidence="2 3">1-3-3-3</strain>
    </source>
</reference>
<accession>A0A4Q5L9H6</accession>
<proteinExistence type="predicted"/>
<sequence>MRYRLLLFAPLLLHLLACSKQDSGPRLDLVGSTRYTSFDRTISTPGDTVTFKLYSDVRSADKPLKAVRIFVTYAPVKNPLNYPAGYDATKAPADPEFTFLDSTMPASAREFVLQTTINARTTSGREQWRFEAEDVDGNRVSRGFRLQLRNADSLRLNYHRYTAQLQAPGDGNRRSFLALLPGLTLPRYTVRTNAANQALIDLVYASDAAGIYLAAPNDPIIKHTKGWNRSTEFRNTGIDQNGFNSTDTEQELISAFGGASELTPKTRTGPIAKGRVYAFLTTEKKYGLLYVQDILTAPVPTVLLQVHITK</sequence>